<feature type="chain" id="PRO_5002974592" evidence="1">
    <location>
        <begin position="25"/>
        <end position="803"/>
    </location>
</feature>
<dbReference type="HOGENOM" id="CLU_347460_0_0_10"/>
<keyword evidence="1" id="KW-0732">Signal</keyword>
<dbReference type="RefSeq" id="WP_015808159.1">
    <property type="nucleotide sequence ID" value="NC_013061.1"/>
</dbReference>
<keyword evidence="6" id="KW-1185">Reference proteome</keyword>
<evidence type="ECO:0000259" key="3">
    <source>
        <dbReference type="Pfam" id="PF11954"/>
    </source>
</evidence>
<dbReference type="eggNOG" id="COG1680">
    <property type="taxonomic scope" value="Bacteria"/>
</dbReference>
<evidence type="ECO:0000259" key="2">
    <source>
        <dbReference type="Pfam" id="PF00144"/>
    </source>
</evidence>
<evidence type="ECO:0000256" key="1">
    <source>
        <dbReference type="SAM" id="SignalP"/>
    </source>
</evidence>
<dbReference type="InterPro" id="IPR012338">
    <property type="entry name" value="Beta-lactam/transpept-like"/>
</dbReference>
<protein>
    <submittedName>
        <fullName evidence="5">Beta-lactamase</fullName>
    </submittedName>
</protein>
<evidence type="ECO:0000313" key="5">
    <source>
        <dbReference type="EMBL" id="ACU04547.1"/>
    </source>
</evidence>
<dbReference type="Pfam" id="PF00144">
    <property type="entry name" value="Beta-lactamase"/>
    <property type="match status" value="1"/>
</dbReference>
<dbReference type="AlphaFoldDB" id="C6XYR5"/>
<dbReference type="InterPro" id="IPR050491">
    <property type="entry name" value="AmpC-like"/>
</dbReference>
<dbReference type="GO" id="GO:0030655">
    <property type="term" value="P:beta-lactam antibiotic catabolic process"/>
    <property type="evidence" value="ECO:0007669"/>
    <property type="project" value="InterPro"/>
</dbReference>
<dbReference type="GO" id="GO:0008800">
    <property type="term" value="F:beta-lactamase activity"/>
    <property type="evidence" value="ECO:0007669"/>
    <property type="project" value="InterPro"/>
</dbReference>
<reference evidence="5 6" key="1">
    <citation type="journal article" date="2009" name="Stand. Genomic Sci.">
        <title>Complete genome sequence of Pedobacter heparinus type strain (HIM 762-3).</title>
        <authorList>
            <person name="Han C."/>
            <person name="Spring S."/>
            <person name="Lapidus A."/>
            <person name="Del Rio T.G."/>
            <person name="Tice H."/>
            <person name="Copeland A."/>
            <person name="Cheng J.F."/>
            <person name="Lucas S."/>
            <person name="Chen F."/>
            <person name="Nolan M."/>
            <person name="Bruce D."/>
            <person name="Goodwin L."/>
            <person name="Pitluck S."/>
            <person name="Ivanova N."/>
            <person name="Mavromatis K."/>
            <person name="Mikhailova N."/>
            <person name="Pati A."/>
            <person name="Chen A."/>
            <person name="Palaniappan K."/>
            <person name="Land M."/>
            <person name="Hauser L."/>
            <person name="Chang Y.J."/>
            <person name="Jeffries C.C."/>
            <person name="Saunders E."/>
            <person name="Chertkov O."/>
            <person name="Brettin T."/>
            <person name="Goker M."/>
            <person name="Rohde M."/>
            <person name="Bristow J."/>
            <person name="Eisen J.A."/>
            <person name="Markowitz V."/>
            <person name="Hugenholtz P."/>
            <person name="Kyrpides N.C."/>
            <person name="Klenk H.P."/>
            <person name="Detter J.C."/>
        </authorList>
    </citation>
    <scope>NUCLEOTIDE SEQUENCE [LARGE SCALE GENOMIC DNA]</scope>
    <source>
        <strain evidence="6">ATCC 13125 / DSM 2366 / CIP 104194 / JCM 7457 / NBRC 12017 / NCIMB 9290 / NRRL B-14731 / HIM 762-3</strain>
    </source>
</reference>
<feature type="domain" description="Beta-lactamase-related" evidence="2">
    <location>
        <begin position="34"/>
        <end position="374"/>
    </location>
</feature>
<dbReference type="OrthoDB" id="1522765at2"/>
<name>C6XYR5_PEDHD</name>
<dbReference type="EMBL" id="CP001681">
    <property type="protein sequence ID" value="ACU04547.1"/>
    <property type="molecule type" value="Genomic_DNA"/>
</dbReference>
<dbReference type="PANTHER" id="PTHR46825:SF15">
    <property type="entry name" value="BETA-LACTAMASE-RELATED DOMAIN-CONTAINING PROTEIN"/>
    <property type="match status" value="1"/>
</dbReference>
<dbReference type="Gene3D" id="3.40.710.10">
    <property type="entry name" value="DD-peptidase/beta-lactamase superfamily"/>
    <property type="match status" value="2"/>
</dbReference>
<evidence type="ECO:0000313" key="6">
    <source>
        <dbReference type="Proteomes" id="UP000000852"/>
    </source>
</evidence>
<accession>C6XYR5</accession>
<dbReference type="SUPFAM" id="SSF56601">
    <property type="entry name" value="beta-lactamase/transpeptidase-like"/>
    <property type="match status" value="2"/>
</dbReference>
<dbReference type="InterPro" id="IPR021860">
    <property type="entry name" value="Peptidase_S12_Pab87-rel_C"/>
</dbReference>
<dbReference type="Proteomes" id="UP000000852">
    <property type="component" value="Chromosome"/>
</dbReference>
<organism evidence="5 6">
    <name type="scientific">Pedobacter heparinus (strain ATCC 13125 / DSM 2366 / CIP 104194 / JCM 7457 / NBRC 12017 / NCIMB 9290 / NRRL B-14731 / HIM 762-3)</name>
    <dbReference type="NCBI Taxonomy" id="485917"/>
    <lineage>
        <taxon>Bacteria</taxon>
        <taxon>Pseudomonadati</taxon>
        <taxon>Bacteroidota</taxon>
        <taxon>Sphingobacteriia</taxon>
        <taxon>Sphingobacteriales</taxon>
        <taxon>Sphingobacteriaceae</taxon>
        <taxon>Pedobacter</taxon>
    </lineage>
</organism>
<feature type="domain" description="Beta-lactamase class A catalytic" evidence="4">
    <location>
        <begin position="552"/>
        <end position="776"/>
    </location>
</feature>
<dbReference type="STRING" id="485917.Phep_2343"/>
<dbReference type="Pfam" id="PF11954">
    <property type="entry name" value="DUF3471"/>
    <property type="match status" value="1"/>
</dbReference>
<feature type="signal peptide" evidence="1">
    <location>
        <begin position="1"/>
        <end position="24"/>
    </location>
</feature>
<gene>
    <name evidence="5" type="ordered locus">Phep_2343</name>
</gene>
<sequence length="803" mass="89676">MLRILKFGIYVCVIHLGILTCAVAQQPALPPDLDDYVTKVLQAFQVPGIGLGIVKDGKIVLAKGYGIKKLGDPAPVDENTLFSIASNSKAFTATAIAMLVEEGKLKWEDKVIEHLPWFRMSDDYVSTHLTVRDLFVHHSGLNAYANDILLFPPSTFTRRELLEKLKDVKLKYDFRTVYAYDNILYLAAGEIIAAKTGMSWEDFVKNRIFNKVGMNRSVSKYSSLKNQTNVAYAHAVRDGKLQMLDSFFDMNIGDASNPAGGVVSSAKDMSKWLITQLDSGRTPDQGLLFKPAATQELWKIIRPMPVGQEPEWLKPAQRHFSGYALGFRTYDYRQYQVIGHGGLLTGFVSQIAMVPDLRLGVVVLTNQLSTGAYMAIINYILDYNMKAARFDWLAGYKKEWDKSLVRRDSVQQSRKRIVPNADLHLSLPLEKYAGMYKDGLMGSIVISKGEKGLSMRFVKSPLYEGELSHFHGDMFKVNYKNKNMGEGPFLSFSLNPDLSIREARFISSFSNADSDLEDIVLTPDKKAIMDTTELSRRIKAETNKYKNADFAVAYKDLGTGETFLMNAKTNFHAASTMKTPVMAEVFKQAAKGKFAISDSVVVYNQFKSIAGGGLYKLDPANDSELELYHKIGKKMSIENLLLLMITRSSNLATNILIDKVGAKNVNKTMRSIGAHDIQVLRGVEDGKAFEKGMNNTVTAYDLMLLFEKIAKGDMVNKKASEAMVDILMQQTFRGIIPARLPKEVKVANKTGSITKVLNDSGIVYLPDGREYVLVLLSRGMEEEAAKKTLSSISEYIYNYETSK</sequence>
<dbReference type="PANTHER" id="PTHR46825">
    <property type="entry name" value="D-ALANYL-D-ALANINE-CARBOXYPEPTIDASE/ENDOPEPTIDASE AMPH"/>
    <property type="match status" value="1"/>
</dbReference>
<evidence type="ECO:0000259" key="4">
    <source>
        <dbReference type="Pfam" id="PF13354"/>
    </source>
</evidence>
<dbReference type="KEGG" id="phe:Phep_2343"/>
<dbReference type="InterPro" id="IPR001466">
    <property type="entry name" value="Beta-lactam-related"/>
</dbReference>
<feature type="domain" description="Peptidase S12 Pab87-related C-terminal" evidence="3">
    <location>
        <begin position="426"/>
        <end position="506"/>
    </location>
</feature>
<dbReference type="Pfam" id="PF13354">
    <property type="entry name" value="Beta-lactamase2"/>
    <property type="match status" value="1"/>
</dbReference>
<proteinExistence type="predicted"/>
<dbReference type="InterPro" id="IPR045155">
    <property type="entry name" value="Beta-lactam_cat"/>
</dbReference>
<dbReference type="Gene3D" id="2.40.128.600">
    <property type="match status" value="1"/>
</dbReference>
<dbReference type="eggNOG" id="COG2367">
    <property type="taxonomic scope" value="Bacteria"/>
</dbReference>